<dbReference type="InterPro" id="IPR011009">
    <property type="entry name" value="Kinase-like_dom_sf"/>
</dbReference>
<dbReference type="PANTHER" id="PTHR24346">
    <property type="entry name" value="MAP/MICROTUBULE AFFINITY-REGULATING KINASE"/>
    <property type="match status" value="1"/>
</dbReference>
<dbReference type="PROSITE" id="PS50011">
    <property type="entry name" value="PROTEIN_KINASE_DOM"/>
    <property type="match status" value="1"/>
</dbReference>
<dbReference type="GO" id="GO:0004674">
    <property type="term" value="F:protein serine/threonine kinase activity"/>
    <property type="evidence" value="ECO:0007669"/>
    <property type="project" value="TreeGrafter"/>
</dbReference>
<dbReference type="GO" id="GO:0035556">
    <property type="term" value="P:intracellular signal transduction"/>
    <property type="evidence" value="ECO:0007669"/>
    <property type="project" value="TreeGrafter"/>
</dbReference>
<keyword evidence="3" id="KW-0812">Transmembrane</keyword>
<evidence type="ECO:0000256" key="3">
    <source>
        <dbReference type="SAM" id="Phobius"/>
    </source>
</evidence>
<evidence type="ECO:0000256" key="2">
    <source>
        <dbReference type="ARBA" id="ARBA00022840"/>
    </source>
</evidence>
<evidence type="ECO:0000256" key="1">
    <source>
        <dbReference type="ARBA" id="ARBA00022741"/>
    </source>
</evidence>
<keyword evidence="6" id="KW-1185">Reference proteome</keyword>
<dbReference type="InterPro" id="IPR000719">
    <property type="entry name" value="Prot_kinase_dom"/>
</dbReference>
<dbReference type="OrthoDB" id="5987198at2759"/>
<keyword evidence="3" id="KW-1133">Transmembrane helix</keyword>
<reference evidence="5" key="1">
    <citation type="journal article" date="2019" name="Environ. Microbiol.">
        <title>Fungal ecological strategies reflected in gene transcription - a case study of two litter decomposers.</title>
        <authorList>
            <person name="Barbi F."/>
            <person name="Kohler A."/>
            <person name="Barry K."/>
            <person name="Baskaran P."/>
            <person name="Daum C."/>
            <person name="Fauchery L."/>
            <person name="Ihrmark K."/>
            <person name="Kuo A."/>
            <person name="LaButti K."/>
            <person name="Lipzen A."/>
            <person name="Morin E."/>
            <person name="Grigoriev I.V."/>
            <person name="Henrissat B."/>
            <person name="Lindahl B."/>
            <person name="Martin F."/>
        </authorList>
    </citation>
    <scope>NUCLEOTIDE SEQUENCE</scope>
    <source>
        <strain evidence="5">JB14</strain>
    </source>
</reference>
<dbReference type="GO" id="GO:0005737">
    <property type="term" value="C:cytoplasm"/>
    <property type="evidence" value="ECO:0007669"/>
    <property type="project" value="TreeGrafter"/>
</dbReference>
<dbReference type="Proteomes" id="UP000799118">
    <property type="component" value="Unassembled WGS sequence"/>
</dbReference>
<dbReference type="PANTHER" id="PTHR24346:SF30">
    <property type="entry name" value="MATERNAL EMBRYONIC LEUCINE ZIPPER KINASE"/>
    <property type="match status" value="1"/>
</dbReference>
<dbReference type="SUPFAM" id="SSF56112">
    <property type="entry name" value="Protein kinase-like (PK-like)"/>
    <property type="match status" value="1"/>
</dbReference>
<dbReference type="EMBL" id="ML769405">
    <property type="protein sequence ID" value="KAE9405942.1"/>
    <property type="molecule type" value="Genomic_DNA"/>
</dbReference>
<protein>
    <recommendedName>
        <fullName evidence="4">Protein kinase domain-containing protein</fullName>
    </recommendedName>
</protein>
<dbReference type="Gene3D" id="1.10.510.10">
    <property type="entry name" value="Transferase(Phosphotransferase) domain 1"/>
    <property type="match status" value="1"/>
</dbReference>
<evidence type="ECO:0000313" key="6">
    <source>
        <dbReference type="Proteomes" id="UP000799118"/>
    </source>
</evidence>
<feature type="transmembrane region" description="Helical" evidence="3">
    <location>
        <begin position="394"/>
        <end position="419"/>
    </location>
</feature>
<gene>
    <name evidence="5" type="ORF">BT96DRAFT_811501</name>
</gene>
<dbReference type="Pfam" id="PF00069">
    <property type="entry name" value="Pkinase"/>
    <property type="match status" value="1"/>
</dbReference>
<dbReference type="SMART" id="SM00220">
    <property type="entry name" value="S_TKc"/>
    <property type="match status" value="1"/>
</dbReference>
<feature type="domain" description="Protein kinase" evidence="4">
    <location>
        <begin position="65"/>
        <end position="345"/>
    </location>
</feature>
<accession>A0A6A4I2C7</accession>
<evidence type="ECO:0000259" key="4">
    <source>
        <dbReference type="PROSITE" id="PS50011"/>
    </source>
</evidence>
<organism evidence="5 6">
    <name type="scientific">Gymnopus androsaceus JB14</name>
    <dbReference type="NCBI Taxonomy" id="1447944"/>
    <lineage>
        <taxon>Eukaryota</taxon>
        <taxon>Fungi</taxon>
        <taxon>Dikarya</taxon>
        <taxon>Basidiomycota</taxon>
        <taxon>Agaricomycotina</taxon>
        <taxon>Agaricomycetes</taxon>
        <taxon>Agaricomycetidae</taxon>
        <taxon>Agaricales</taxon>
        <taxon>Marasmiineae</taxon>
        <taxon>Omphalotaceae</taxon>
        <taxon>Gymnopus</taxon>
    </lineage>
</organism>
<keyword evidence="1" id="KW-0547">Nucleotide-binding</keyword>
<dbReference type="GO" id="GO:0005524">
    <property type="term" value="F:ATP binding"/>
    <property type="evidence" value="ECO:0007669"/>
    <property type="project" value="UniProtKB-KW"/>
</dbReference>
<name>A0A6A4I2C7_9AGAR</name>
<keyword evidence="3" id="KW-0472">Membrane</keyword>
<proteinExistence type="predicted"/>
<keyword evidence="2" id="KW-0067">ATP-binding</keyword>
<dbReference type="AlphaFoldDB" id="A0A6A4I2C7"/>
<evidence type="ECO:0000313" key="5">
    <source>
        <dbReference type="EMBL" id="KAE9405942.1"/>
    </source>
</evidence>
<sequence>MLVTEEEYQRRKKAARSLPEPGLHDPSEEWWAGHFVFLKERGYMMRPRYRPDWKPSYTLDYSDRYLDFEDGQKSVHPYVMDAVRLSDSRVVAMKHVSRLPIVKIYLLAVKPLVATLFSNDEHNSNEHNHCIRILEVLPVPGNDEEKILIMPWMRKVEDPKFRTIGEVLQFFKEMIEGIHYMHRNNVAHRDCSINNMAVDAGLMYPNGYHPIATKKNYNWHGKARHNSRTRYPPKYYLIDFEYSQIYEPAQPRPLEEALKSGGYDAPEGLAGTPCDPFATDVFILGNMMKTSFIRCEFLGDREPNIPHPKIYGLDFLRPLVNDMVADDPSKRPTMDEVVPRFHDAIKRLPWWKLRSRAVSEDEFVVFKPYRALDHLLWTAAMIILRKPGFHPQTLLINLVTLAYILTILLCLNAVCFLWIRSSSCSMPIHVRLFSTSYL</sequence>